<feature type="compositionally biased region" description="Basic residues" evidence="1">
    <location>
        <begin position="312"/>
        <end position="323"/>
    </location>
</feature>
<feature type="compositionally biased region" description="Basic and acidic residues" evidence="1">
    <location>
        <begin position="242"/>
        <end position="251"/>
    </location>
</feature>
<evidence type="ECO:0000313" key="3">
    <source>
        <dbReference type="Proteomes" id="UP001497382"/>
    </source>
</evidence>
<dbReference type="Proteomes" id="UP001497382">
    <property type="component" value="Unassembled WGS sequence"/>
</dbReference>
<dbReference type="EMBL" id="CAXIEN010000417">
    <property type="protein sequence ID" value="CAL1297215.1"/>
    <property type="molecule type" value="Genomic_DNA"/>
</dbReference>
<feature type="region of interest" description="Disordered" evidence="1">
    <location>
        <begin position="241"/>
        <end position="305"/>
    </location>
</feature>
<feature type="region of interest" description="Disordered" evidence="1">
    <location>
        <begin position="312"/>
        <end position="331"/>
    </location>
</feature>
<gene>
    <name evidence="2" type="ORF">LARSCL_LOCUS20179</name>
</gene>
<feature type="compositionally biased region" description="Polar residues" evidence="1">
    <location>
        <begin position="89"/>
        <end position="106"/>
    </location>
</feature>
<organism evidence="2 3">
    <name type="scientific">Larinioides sclopetarius</name>
    <dbReference type="NCBI Taxonomy" id="280406"/>
    <lineage>
        <taxon>Eukaryota</taxon>
        <taxon>Metazoa</taxon>
        <taxon>Ecdysozoa</taxon>
        <taxon>Arthropoda</taxon>
        <taxon>Chelicerata</taxon>
        <taxon>Arachnida</taxon>
        <taxon>Araneae</taxon>
        <taxon>Araneomorphae</taxon>
        <taxon>Entelegynae</taxon>
        <taxon>Araneoidea</taxon>
        <taxon>Araneidae</taxon>
        <taxon>Larinioides</taxon>
    </lineage>
</organism>
<feature type="region of interest" description="Disordered" evidence="1">
    <location>
        <begin position="1"/>
        <end position="143"/>
    </location>
</feature>
<sequence length="538" mass="59844">MTNKNRGKKERNESESNFSEASKKDNNTKGENAMTTSGVTLKTRGSSENSQALENTPPSMGKKKNNVKSPSVTYVAKQFHVEVSKNNDKNSTGMGSGNLTPHSQEAAQLAEDSKQKRSNRNKSITGTSRTEALSSAGCEGYKPASSKKAIDEVLIQKLVAARILAIESGATEAKSIKNWRKHKIQSPHSWERKLKTNFITENEIVPSSYGETQAANQSKIQDSIKPSKKIGNSFVFTQKTARASEKKETLANHRQNMLQKEREEKENEKFKSDIHTAMPLNAQESKNENKKATGKDSDNLSSLSPEVALLAKKSKKRKRRKKSVPNTSGIESLAGTEYEGRKLDISPTHFDKDADLRELVDTQILVIKSGINGPKIIKHIDKYKIASYPSQKGKQIINTEDENAENSSNEDQLAISGKEIKTDNSIRPAIFVTDKFTQTDPIQEPSNISEHIKNNSALILDSESKVIAEAAVSDLLLLTEESNPKNVSEDIDPSEIFNSNLSSFDQNLQSIREDFLRDLKITNEKFKNEFINCLKNEK</sequence>
<evidence type="ECO:0000313" key="2">
    <source>
        <dbReference type="EMBL" id="CAL1297215.1"/>
    </source>
</evidence>
<name>A0AAV2BMT7_9ARAC</name>
<accession>A0AAV2BMT7</accession>
<evidence type="ECO:0000256" key="1">
    <source>
        <dbReference type="SAM" id="MobiDB-lite"/>
    </source>
</evidence>
<reference evidence="2 3" key="1">
    <citation type="submission" date="2024-04" db="EMBL/GenBank/DDBJ databases">
        <authorList>
            <person name="Rising A."/>
            <person name="Reimegard J."/>
            <person name="Sonavane S."/>
            <person name="Akerstrom W."/>
            <person name="Nylinder S."/>
            <person name="Hedman E."/>
            <person name="Kallberg Y."/>
        </authorList>
    </citation>
    <scope>NUCLEOTIDE SEQUENCE [LARGE SCALE GENOMIC DNA]</scope>
</reference>
<comment type="caution">
    <text evidence="2">The sequence shown here is derived from an EMBL/GenBank/DDBJ whole genome shotgun (WGS) entry which is preliminary data.</text>
</comment>
<feature type="compositionally biased region" description="Basic and acidic residues" evidence="1">
    <location>
        <begin position="259"/>
        <end position="274"/>
    </location>
</feature>
<proteinExistence type="predicted"/>
<protein>
    <submittedName>
        <fullName evidence="2">Uncharacterized protein</fullName>
    </submittedName>
</protein>
<keyword evidence="3" id="KW-1185">Reference proteome</keyword>
<feature type="compositionally biased region" description="Polar residues" evidence="1">
    <location>
        <begin position="29"/>
        <end position="58"/>
    </location>
</feature>
<feature type="compositionally biased region" description="Basic and acidic residues" evidence="1">
    <location>
        <begin position="79"/>
        <end position="88"/>
    </location>
</feature>
<dbReference type="AlphaFoldDB" id="A0AAV2BMT7"/>
<feature type="compositionally biased region" description="Polar residues" evidence="1">
    <location>
        <begin position="121"/>
        <end position="133"/>
    </location>
</feature>
<feature type="compositionally biased region" description="Basic and acidic residues" evidence="1">
    <location>
        <begin position="285"/>
        <end position="298"/>
    </location>
</feature>